<dbReference type="Gene3D" id="1.20.5.170">
    <property type="match status" value="1"/>
</dbReference>
<dbReference type="InParanoid" id="A0A3Q7E9C4"/>
<reference evidence="6" key="1">
    <citation type="journal article" date="2012" name="Nature">
        <title>The tomato genome sequence provides insights into fleshy fruit evolution.</title>
        <authorList>
            <consortium name="Tomato Genome Consortium"/>
        </authorList>
    </citation>
    <scope>NUCLEOTIDE SEQUENCE [LARGE SCALE GENOMIC DNA]</scope>
    <source>
        <strain evidence="6">cv. Heinz 1706</strain>
    </source>
</reference>
<feature type="transmembrane region" description="Helical" evidence="4">
    <location>
        <begin position="148"/>
        <end position="165"/>
    </location>
</feature>
<protein>
    <recommendedName>
        <fullName evidence="5">BZIP domain-containing protein</fullName>
    </recommendedName>
</protein>
<feature type="transmembrane region" description="Helical" evidence="4">
    <location>
        <begin position="196"/>
        <end position="215"/>
    </location>
</feature>
<dbReference type="Pfam" id="PF00170">
    <property type="entry name" value="bZIP_1"/>
    <property type="match status" value="1"/>
</dbReference>
<dbReference type="GO" id="GO:0003677">
    <property type="term" value="F:DNA binding"/>
    <property type="evidence" value="ECO:0007669"/>
    <property type="project" value="UniProtKB-KW"/>
</dbReference>
<dbReference type="GO" id="GO:0003700">
    <property type="term" value="F:DNA-binding transcription factor activity"/>
    <property type="evidence" value="ECO:0007669"/>
    <property type="project" value="InterPro"/>
</dbReference>
<dbReference type="STRING" id="4081.A0A3Q7E9C4"/>
<evidence type="ECO:0000313" key="7">
    <source>
        <dbReference type="Proteomes" id="UP000004994"/>
    </source>
</evidence>
<reference evidence="6" key="2">
    <citation type="submission" date="2019-01" db="UniProtKB">
        <authorList>
            <consortium name="EnsemblPlants"/>
        </authorList>
    </citation>
    <scope>IDENTIFICATION</scope>
    <source>
        <strain evidence="6">cv. Heinz 1706</strain>
    </source>
</reference>
<evidence type="ECO:0000313" key="6">
    <source>
        <dbReference type="EnsemblPlants" id="Solyc01g008977.1.1"/>
    </source>
</evidence>
<dbReference type="AlphaFoldDB" id="A0A3Q7E9C4"/>
<keyword evidence="2" id="KW-0238">DNA-binding</keyword>
<dbReference type="PANTHER" id="PTHR22952">
    <property type="entry name" value="CAMP-RESPONSE ELEMENT BINDING PROTEIN-RELATED"/>
    <property type="match status" value="1"/>
</dbReference>
<dbReference type="CDD" id="cd14707">
    <property type="entry name" value="bZIP_plant_BZIP46"/>
    <property type="match status" value="1"/>
</dbReference>
<dbReference type="InterPro" id="IPR046347">
    <property type="entry name" value="bZIP_sf"/>
</dbReference>
<dbReference type="InterPro" id="IPR004827">
    <property type="entry name" value="bZIP"/>
</dbReference>
<dbReference type="GO" id="GO:0005634">
    <property type="term" value="C:nucleus"/>
    <property type="evidence" value="ECO:0007669"/>
    <property type="project" value="UniProtKB-SubCell"/>
</dbReference>
<evidence type="ECO:0000256" key="4">
    <source>
        <dbReference type="SAM" id="Phobius"/>
    </source>
</evidence>
<dbReference type="PROSITE" id="PS00036">
    <property type="entry name" value="BZIP_BASIC"/>
    <property type="match status" value="1"/>
</dbReference>
<feature type="domain" description="BZIP" evidence="5">
    <location>
        <begin position="77"/>
        <end position="129"/>
    </location>
</feature>
<dbReference type="SUPFAM" id="SSF57959">
    <property type="entry name" value="Leucine zipper domain"/>
    <property type="match status" value="1"/>
</dbReference>
<name>A0A3Q7E9C4_SOLLC</name>
<dbReference type="PaxDb" id="4081-Solyc01g008980.2.1"/>
<dbReference type="Gramene" id="Solyc01g008977.1.1">
    <property type="protein sequence ID" value="Solyc01g008977.1.1"/>
    <property type="gene ID" value="Solyc01g008977.1"/>
</dbReference>
<dbReference type="FunFam" id="1.20.5.170:FF:000036">
    <property type="entry name" value="ABSCISIC ACID-INSENSITIVE 5-like protein 2"/>
    <property type="match status" value="1"/>
</dbReference>
<evidence type="ECO:0000259" key="5">
    <source>
        <dbReference type="PROSITE" id="PS50217"/>
    </source>
</evidence>
<dbReference type="Proteomes" id="UP000004994">
    <property type="component" value="Chromosome 1"/>
</dbReference>
<keyword evidence="4" id="KW-0472">Membrane</keyword>
<keyword evidence="4" id="KW-1133">Transmembrane helix</keyword>
<comment type="subcellular location">
    <subcellularLocation>
        <location evidence="1">Nucleus</location>
    </subcellularLocation>
</comment>
<proteinExistence type="predicted"/>
<dbReference type="EnsemblPlants" id="Solyc01g008977.1.1">
    <property type="protein sequence ID" value="Solyc01g008977.1.1"/>
    <property type="gene ID" value="Solyc01g008977.1"/>
</dbReference>
<dbReference type="PROSITE" id="PS50217">
    <property type="entry name" value="BZIP"/>
    <property type="match status" value="1"/>
</dbReference>
<keyword evidence="7" id="KW-1185">Reference proteome</keyword>
<organism evidence="6">
    <name type="scientific">Solanum lycopersicum</name>
    <name type="common">Tomato</name>
    <name type="synonym">Lycopersicon esculentum</name>
    <dbReference type="NCBI Taxonomy" id="4081"/>
    <lineage>
        <taxon>Eukaryota</taxon>
        <taxon>Viridiplantae</taxon>
        <taxon>Streptophyta</taxon>
        <taxon>Embryophyta</taxon>
        <taxon>Tracheophyta</taxon>
        <taxon>Spermatophyta</taxon>
        <taxon>Magnoliopsida</taxon>
        <taxon>eudicotyledons</taxon>
        <taxon>Gunneridae</taxon>
        <taxon>Pentapetalae</taxon>
        <taxon>asterids</taxon>
        <taxon>lamiids</taxon>
        <taxon>Solanales</taxon>
        <taxon>Solanaceae</taxon>
        <taxon>Solanoideae</taxon>
        <taxon>Solaneae</taxon>
        <taxon>Solanum</taxon>
        <taxon>Solanum subgen. Lycopersicon</taxon>
    </lineage>
</organism>
<dbReference type="InterPro" id="IPR043452">
    <property type="entry name" value="BZIP46-like"/>
</dbReference>
<evidence type="ECO:0000256" key="2">
    <source>
        <dbReference type="ARBA" id="ARBA00023125"/>
    </source>
</evidence>
<keyword evidence="3" id="KW-0539">Nucleus</keyword>
<evidence type="ECO:0000256" key="1">
    <source>
        <dbReference type="ARBA" id="ARBA00004123"/>
    </source>
</evidence>
<sequence length="305" mass="34734">MNSQERELTLGETTLEDYLVKAGLFVADASLGHTMSLDNPTAMQNFVPPIGLSPSPSLSDTPVSDRKRGAMDIDKTIDRRLRRKIKNRESAARSRARKQAYHNELVNKVSHLEEENMKLKKEKEKRKPEPIVLVIDYKEPESLMLDPLTILALFLVVVGWLGFLLDGECFTRLVDLTVVRKTVARRANLKPYRHDMNSSLLAFLDVLLFSLMMHMKKLKMKWTLYYTVAIVREDDRREDLPVKIGDFAGAGYFQFFTPRISSEFGGIFEFRRLTTMSNCPINQMKSKLSSLSTVICIPSDAGPSQ</sequence>
<dbReference type="GO" id="GO:0045893">
    <property type="term" value="P:positive regulation of DNA-templated transcription"/>
    <property type="evidence" value="ECO:0007669"/>
    <property type="project" value="InterPro"/>
</dbReference>
<keyword evidence="4" id="KW-0812">Transmembrane</keyword>
<dbReference type="SMART" id="SM00338">
    <property type="entry name" value="BRLZ"/>
    <property type="match status" value="1"/>
</dbReference>
<evidence type="ECO:0000256" key="3">
    <source>
        <dbReference type="ARBA" id="ARBA00023242"/>
    </source>
</evidence>
<accession>A0A3Q7E9C4</accession>
<dbReference type="PANTHER" id="PTHR22952:SF390">
    <property type="entry name" value="ABSCISIC ACID-INSENSITIVE 5-LIKE PROTEIN 2"/>
    <property type="match status" value="1"/>
</dbReference>